<evidence type="ECO:0000256" key="6">
    <source>
        <dbReference type="ARBA" id="ARBA00022741"/>
    </source>
</evidence>
<dbReference type="InterPro" id="IPR039760">
    <property type="entry name" value="MOFRL_protein"/>
</dbReference>
<dbReference type="EMBL" id="GEFM01002989">
    <property type="protein sequence ID" value="JAP72807.1"/>
    <property type="molecule type" value="mRNA"/>
</dbReference>
<comment type="catalytic activity">
    <reaction evidence="1">
        <text>(R)-glycerate + ATP = (2R)-3-phosphoglycerate + ADP + H(+)</text>
        <dbReference type="Rhea" id="RHEA:23516"/>
        <dbReference type="ChEBI" id="CHEBI:15378"/>
        <dbReference type="ChEBI" id="CHEBI:16659"/>
        <dbReference type="ChEBI" id="CHEBI:30616"/>
        <dbReference type="ChEBI" id="CHEBI:58272"/>
        <dbReference type="ChEBI" id="CHEBI:456216"/>
        <dbReference type="EC" id="2.7.1.31"/>
    </reaction>
</comment>
<dbReference type="SUPFAM" id="SSF82544">
    <property type="entry name" value="GckA/TtuD-like"/>
    <property type="match status" value="1"/>
</dbReference>
<accession>A0A131Y1P9</accession>
<feature type="domain" description="MOFRL" evidence="9">
    <location>
        <begin position="374"/>
        <end position="490"/>
    </location>
</feature>
<dbReference type="EC" id="2.7.1.31" evidence="3"/>
<dbReference type="Gene3D" id="3.40.50.10180">
    <property type="entry name" value="Glycerate kinase, MOFRL-like N-terminal domain"/>
    <property type="match status" value="1"/>
</dbReference>
<dbReference type="Pfam" id="PF13660">
    <property type="entry name" value="DUF4147"/>
    <property type="match status" value="1"/>
</dbReference>
<dbReference type="InterPro" id="IPR025286">
    <property type="entry name" value="MOFRL_assoc_dom"/>
</dbReference>
<evidence type="ECO:0000313" key="11">
    <source>
        <dbReference type="EMBL" id="JAP72807.1"/>
    </source>
</evidence>
<dbReference type="InterPro" id="IPR037035">
    <property type="entry name" value="GK-like_C_sf"/>
</dbReference>
<evidence type="ECO:0000259" key="10">
    <source>
        <dbReference type="Pfam" id="PF13660"/>
    </source>
</evidence>
<evidence type="ECO:0000256" key="1">
    <source>
        <dbReference type="ARBA" id="ARBA00000694"/>
    </source>
</evidence>
<reference evidence="11" key="1">
    <citation type="submission" date="2016-02" db="EMBL/GenBank/DDBJ databases">
        <title>RNAseq analyses of the midgut from blood- or serum-fed Ixodes ricinus ticks.</title>
        <authorList>
            <person name="Perner J."/>
            <person name="Provaznik J."/>
            <person name="Schrenkova J."/>
            <person name="Urbanova V."/>
            <person name="Ribeiro J.M."/>
            <person name="Kopacek P."/>
        </authorList>
    </citation>
    <scope>NUCLEOTIDE SEQUENCE</scope>
    <source>
        <tissue evidence="11">Gut</tissue>
    </source>
</reference>
<keyword evidence="8" id="KW-0067">ATP-binding</keyword>
<dbReference type="InterPro" id="IPR038614">
    <property type="entry name" value="GK_N_sf"/>
</dbReference>
<feature type="domain" description="MOFRL-associated" evidence="10">
    <location>
        <begin position="17"/>
        <end position="264"/>
    </location>
</feature>
<proteinExistence type="evidence at transcript level"/>
<keyword evidence="5" id="KW-0808">Transferase</keyword>
<comment type="similarity">
    <text evidence="2">Belongs to the glycerate kinase type-2 family.</text>
</comment>
<evidence type="ECO:0000256" key="2">
    <source>
        <dbReference type="ARBA" id="ARBA00005393"/>
    </source>
</evidence>
<dbReference type="PANTHER" id="PTHR12227">
    <property type="entry name" value="GLYCERATE KINASE"/>
    <property type="match status" value="1"/>
</dbReference>
<evidence type="ECO:0000256" key="8">
    <source>
        <dbReference type="ARBA" id="ARBA00022840"/>
    </source>
</evidence>
<sequence>MASAAASSSLGVLRQQARAMLDAGIQAVLPGALVAKAMRREGNTLYLGSQQALPLAHNVYLVGFGKAVGGMAHVAQQLLGDHLIRGVVSLPVGTRHTAELLRKPEMVPRDPVQVYEGAQNNLPDDAAMVAAMAIVTLISRLQATDLLLVLISGGGSALLPLPLEPLTLKEKVATIQLLSQEGAKVQEINSVRKRLSVVKGGNLLRHTRAKVVSLILSDVVDDPLEAIASGPTVPNLEDEGLALRIIDKYGLRTKVAPNVVALLERHLQQDMNQPQTAKAFNFLIGNNKVAARAVCAMARQLGYQAYLLTTSLQGEAREVGEAFALLASYLCHEGPPEGRRFSISEVTPVLQVRYRDLAQLKESASLSFSRGRPVCVVAAGETTVHVRGSGLGGRSQEMALSAALALDALFPTPGEALGDPLFLAAGTDGADGPTDAAGAVAHPGTVREARAQGLDPAAALENNDSHGFFRASAGGADHVVTGPTCTNVMDLDLLLLRPRFIGGVRQAPADRA</sequence>
<dbReference type="GO" id="GO:0005737">
    <property type="term" value="C:cytoplasm"/>
    <property type="evidence" value="ECO:0007669"/>
    <property type="project" value="TreeGrafter"/>
</dbReference>
<evidence type="ECO:0000259" key="9">
    <source>
        <dbReference type="Pfam" id="PF05161"/>
    </source>
</evidence>
<evidence type="ECO:0000256" key="7">
    <source>
        <dbReference type="ARBA" id="ARBA00022777"/>
    </source>
</evidence>
<dbReference type="GO" id="GO:0008887">
    <property type="term" value="F:glycerate kinase activity"/>
    <property type="evidence" value="ECO:0007669"/>
    <property type="project" value="UniProtKB-EC"/>
</dbReference>
<keyword evidence="7 11" id="KW-0418">Kinase</keyword>
<dbReference type="Pfam" id="PF05161">
    <property type="entry name" value="MOFRL"/>
    <property type="match status" value="1"/>
</dbReference>
<protein>
    <recommendedName>
        <fullName evidence="4">Glycerate kinase</fullName>
        <ecNumber evidence="3">2.7.1.31</ecNumber>
    </recommendedName>
</protein>
<dbReference type="PANTHER" id="PTHR12227:SF0">
    <property type="entry name" value="GLYCERATE KINASE"/>
    <property type="match status" value="1"/>
</dbReference>
<evidence type="ECO:0000256" key="4">
    <source>
        <dbReference type="ARBA" id="ARBA00020720"/>
    </source>
</evidence>
<dbReference type="GO" id="GO:0005524">
    <property type="term" value="F:ATP binding"/>
    <property type="evidence" value="ECO:0007669"/>
    <property type="project" value="UniProtKB-KW"/>
</dbReference>
<dbReference type="Gene3D" id="3.40.1480.10">
    <property type="entry name" value="MOFRL domain"/>
    <property type="match status" value="1"/>
</dbReference>
<organism evidence="11">
    <name type="scientific">Ixodes ricinus</name>
    <name type="common">Common tick</name>
    <name type="synonym">Acarus ricinus</name>
    <dbReference type="NCBI Taxonomy" id="34613"/>
    <lineage>
        <taxon>Eukaryota</taxon>
        <taxon>Metazoa</taxon>
        <taxon>Ecdysozoa</taxon>
        <taxon>Arthropoda</taxon>
        <taxon>Chelicerata</taxon>
        <taxon>Arachnida</taxon>
        <taxon>Acari</taxon>
        <taxon>Parasitiformes</taxon>
        <taxon>Ixodida</taxon>
        <taxon>Ixodoidea</taxon>
        <taxon>Ixodidae</taxon>
        <taxon>Ixodinae</taxon>
        <taxon>Ixodes</taxon>
    </lineage>
</organism>
<dbReference type="InterPro" id="IPR007835">
    <property type="entry name" value="MOFRL"/>
</dbReference>
<name>A0A131Y1P9_IXORI</name>
<evidence type="ECO:0000256" key="5">
    <source>
        <dbReference type="ARBA" id="ARBA00022679"/>
    </source>
</evidence>
<dbReference type="AlphaFoldDB" id="A0A131Y1P9"/>
<evidence type="ECO:0000256" key="3">
    <source>
        <dbReference type="ARBA" id="ARBA00012101"/>
    </source>
</evidence>
<keyword evidence="6" id="KW-0547">Nucleotide-binding</keyword>
<dbReference type="FunFam" id="3.40.50.10180:FF:000001">
    <property type="entry name" value="Glycerate kinase"/>
    <property type="match status" value="1"/>
</dbReference>